<evidence type="ECO:0000256" key="3">
    <source>
        <dbReference type="ARBA" id="ARBA00022833"/>
    </source>
</evidence>
<dbReference type="InterPro" id="IPR036443">
    <property type="entry name" value="Znf_RanBP2_sf"/>
</dbReference>
<evidence type="ECO:0000313" key="7">
    <source>
        <dbReference type="EMBL" id="GFY53571.1"/>
    </source>
</evidence>
<dbReference type="SUPFAM" id="SSF90209">
    <property type="entry name" value="Ran binding protein zinc finger-like"/>
    <property type="match status" value="1"/>
</dbReference>
<accession>A0A8X6XI36</accession>
<dbReference type="InterPro" id="IPR001876">
    <property type="entry name" value="Znf_RanBP2"/>
</dbReference>
<gene>
    <name evidence="7" type="primary">AVEN_89302_1</name>
    <name evidence="7" type="ORF">TNIN_14081</name>
</gene>
<dbReference type="Gene3D" id="2.30.30.380">
    <property type="entry name" value="Zn-finger domain of Sec23/24"/>
    <property type="match status" value="1"/>
</dbReference>
<dbReference type="PROSITE" id="PS01358">
    <property type="entry name" value="ZF_RANBP2_1"/>
    <property type="match status" value="1"/>
</dbReference>
<comment type="caution">
    <text evidence="7">The sequence shown here is derived from an EMBL/GenBank/DDBJ whole genome shotgun (WGS) entry which is preliminary data.</text>
</comment>
<keyword evidence="1" id="KW-0479">Metal-binding</keyword>
<dbReference type="SMART" id="SM00547">
    <property type="entry name" value="ZnF_RBZ"/>
    <property type="match status" value="1"/>
</dbReference>
<dbReference type="PROSITE" id="PS50199">
    <property type="entry name" value="ZF_RANBP2_2"/>
    <property type="match status" value="1"/>
</dbReference>
<dbReference type="AlphaFoldDB" id="A0A8X6XI36"/>
<protein>
    <recommendedName>
        <fullName evidence="6">RanBP2-type domain-containing protein</fullName>
    </recommendedName>
</protein>
<feature type="domain" description="RanBP2-type" evidence="6">
    <location>
        <begin position="334"/>
        <end position="363"/>
    </location>
</feature>
<reference evidence="7" key="1">
    <citation type="submission" date="2020-08" db="EMBL/GenBank/DDBJ databases">
        <title>Multicomponent nature underlies the extraordinary mechanical properties of spider dragline silk.</title>
        <authorList>
            <person name="Kono N."/>
            <person name="Nakamura H."/>
            <person name="Mori M."/>
            <person name="Yoshida Y."/>
            <person name="Ohtoshi R."/>
            <person name="Malay A.D."/>
            <person name="Moran D.A.P."/>
            <person name="Tomita M."/>
            <person name="Numata K."/>
            <person name="Arakawa K."/>
        </authorList>
    </citation>
    <scope>NUCLEOTIDE SEQUENCE</scope>
</reference>
<dbReference type="Proteomes" id="UP000886998">
    <property type="component" value="Unassembled WGS sequence"/>
</dbReference>
<sequence length="388" mass="43819">MATGNVAYSFSKGNSEFSGPFNSSYVNIGIETTCLDFSSRSSPNIMDNNAFAEREMTVQVLDNSYPVIMGNDNGNSECSISSNETQPSNCLTDLLKINKNESQRSAQSQLIHSVIPEELTINIDTEEDSLHSWRPNLTNSLSADIFLPRPLFDSSPTTDVTVSSQENQDENVPQLIPWNNTVENKVSEDMEKVRISSNPYFANNFHINIPGHINSQKAQLNIVKYEVINAKRSITEFKEAIEKLTYKLKEKIMFENSQDIRRLSEENAQLRLECQCLCMEVDYYLKGQAPLGEVDEKFYGEKAAQKSQSDAQPAHFTQCRDSESPSLSSEEFDESNKWECPKCTFANHPAILSCEMCHMTRPKKEIPMFMASSSNTCYCHPNKKPELS</sequence>
<keyword evidence="3" id="KW-0862">Zinc</keyword>
<organism evidence="7 8">
    <name type="scientific">Trichonephila inaurata madagascariensis</name>
    <dbReference type="NCBI Taxonomy" id="2747483"/>
    <lineage>
        <taxon>Eukaryota</taxon>
        <taxon>Metazoa</taxon>
        <taxon>Ecdysozoa</taxon>
        <taxon>Arthropoda</taxon>
        <taxon>Chelicerata</taxon>
        <taxon>Arachnida</taxon>
        <taxon>Araneae</taxon>
        <taxon>Araneomorphae</taxon>
        <taxon>Entelegynae</taxon>
        <taxon>Araneoidea</taxon>
        <taxon>Nephilidae</taxon>
        <taxon>Trichonephila</taxon>
        <taxon>Trichonephila inaurata</taxon>
    </lineage>
</organism>
<feature type="region of interest" description="Disordered" evidence="5">
    <location>
        <begin position="306"/>
        <end position="330"/>
    </location>
</feature>
<proteinExistence type="predicted"/>
<dbReference type="GO" id="GO:0008270">
    <property type="term" value="F:zinc ion binding"/>
    <property type="evidence" value="ECO:0007669"/>
    <property type="project" value="UniProtKB-KW"/>
</dbReference>
<evidence type="ECO:0000256" key="4">
    <source>
        <dbReference type="PROSITE-ProRule" id="PRU00322"/>
    </source>
</evidence>
<keyword evidence="2 4" id="KW-0863">Zinc-finger</keyword>
<dbReference type="OrthoDB" id="6367910at2759"/>
<name>A0A8X6XI36_9ARAC</name>
<evidence type="ECO:0000256" key="5">
    <source>
        <dbReference type="SAM" id="MobiDB-lite"/>
    </source>
</evidence>
<evidence type="ECO:0000256" key="2">
    <source>
        <dbReference type="ARBA" id="ARBA00022771"/>
    </source>
</evidence>
<keyword evidence="8" id="KW-1185">Reference proteome</keyword>
<evidence type="ECO:0000259" key="6">
    <source>
        <dbReference type="PROSITE" id="PS50199"/>
    </source>
</evidence>
<evidence type="ECO:0000256" key="1">
    <source>
        <dbReference type="ARBA" id="ARBA00022723"/>
    </source>
</evidence>
<evidence type="ECO:0000313" key="8">
    <source>
        <dbReference type="Proteomes" id="UP000886998"/>
    </source>
</evidence>
<dbReference type="EMBL" id="BMAV01009381">
    <property type="protein sequence ID" value="GFY53571.1"/>
    <property type="molecule type" value="Genomic_DNA"/>
</dbReference>